<dbReference type="AlphaFoldDB" id="A0A0A9C2J6"/>
<reference evidence="1" key="2">
    <citation type="journal article" date="2015" name="Data Brief">
        <title>Shoot transcriptome of the giant reed, Arundo donax.</title>
        <authorList>
            <person name="Barrero R.A."/>
            <person name="Guerrero F.D."/>
            <person name="Moolhuijzen P."/>
            <person name="Goolsby J.A."/>
            <person name="Tidwell J."/>
            <person name="Bellgard S.E."/>
            <person name="Bellgard M.I."/>
        </authorList>
    </citation>
    <scope>NUCLEOTIDE SEQUENCE</scope>
    <source>
        <tissue evidence="1">Shoot tissue taken approximately 20 cm above the soil surface</tissue>
    </source>
</reference>
<reference evidence="1" key="1">
    <citation type="submission" date="2014-09" db="EMBL/GenBank/DDBJ databases">
        <authorList>
            <person name="Magalhaes I.L.F."/>
            <person name="Oliveira U."/>
            <person name="Santos F.R."/>
            <person name="Vidigal T.H.D.A."/>
            <person name="Brescovit A.D."/>
            <person name="Santos A.J."/>
        </authorList>
    </citation>
    <scope>NUCLEOTIDE SEQUENCE</scope>
    <source>
        <tissue evidence="1">Shoot tissue taken approximately 20 cm above the soil surface</tissue>
    </source>
</reference>
<protein>
    <submittedName>
        <fullName evidence="1">Uncharacterized protein</fullName>
    </submittedName>
</protein>
<name>A0A0A9C2J6_ARUDO</name>
<organism evidence="1">
    <name type="scientific">Arundo donax</name>
    <name type="common">Giant reed</name>
    <name type="synonym">Donax arundinaceus</name>
    <dbReference type="NCBI Taxonomy" id="35708"/>
    <lineage>
        <taxon>Eukaryota</taxon>
        <taxon>Viridiplantae</taxon>
        <taxon>Streptophyta</taxon>
        <taxon>Embryophyta</taxon>
        <taxon>Tracheophyta</taxon>
        <taxon>Spermatophyta</taxon>
        <taxon>Magnoliopsida</taxon>
        <taxon>Liliopsida</taxon>
        <taxon>Poales</taxon>
        <taxon>Poaceae</taxon>
        <taxon>PACMAD clade</taxon>
        <taxon>Arundinoideae</taxon>
        <taxon>Arundineae</taxon>
        <taxon>Arundo</taxon>
    </lineage>
</organism>
<sequence>MQHKEMETSSSNPTCKILLGTCHIRST</sequence>
<proteinExistence type="predicted"/>
<evidence type="ECO:0000313" key="1">
    <source>
        <dbReference type="EMBL" id="JAD70514.1"/>
    </source>
</evidence>
<dbReference type="EMBL" id="GBRH01227381">
    <property type="protein sequence ID" value="JAD70514.1"/>
    <property type="molecule type" value="Transcribed_RNA"/>
</dbReference>
<accession>A0A0A9C2J6</accession>